<keyword evidence="5" id="KW-1185">Reference proteome</keyword>
<dbReference type="AlphaFoldDB" id="A0A919AP93"/>
<reference evidence="4" key="1">
    <citation type="journal article" date="2014" name="Int. J. Syst. Evol. Microbiol.">
        <title>Complete genome sequence of Corynebacterium casei LMG S-19264T (=DSM 44701T), isolated from a smear-ripened cheese.</title>
        <authorList>
            <consortium name="US DOE Joint Genome Institute (JGI-PGF)"/>
            <person name="Walter F."/>
            <person name="Albersmeier A."/>
            <person name="Kalinowski J."/>
            <person name="Ruckert C."/>
        </authorList>
    </citation>
    <scope>NUCLEOTIDE SEQUENCE</scope>
    <source>
        <strain evidence="4">KCTC 42590</strain>
    </source>
</reference>
<protein>
    <submittedName>
        <fullName evidence="4">Saccharopine dehydrogenase</fullName>
    </submittedName>
</protein>
<dbReference type="PANTHER" id="PTHR11133">
    <property type="entry name" value="SACCHAROPINE DEHYDROGENASE"/>
    <property type="match status" value="1"/>
</dbReference>
<organism evidence="4 5">
    <name type="scientific">Kordiimonas sediminis</name>
    <dbReference type="NCBI Taxonomy" id="1735581"/>
    <lineage>
        <taxon>Bacteria</taxon>
        <taxon>Pseudomonadati</taxon>
        <taxon>Pseudomonadota</taxon>
        <taxon>Alphaproteobacteria</taxon>
        <taxon>Kordiimonadales</taxon>
        <taxon>Kordiimonadaceae</taxon>
        <taxon>Kordiimonas</taxon>
    </lineage>
</organism>
<dbReference type="EMBL" id="BNCI01000001">
    <property type="protein sequence ID" value="GHF19604.1"/>
    <property type="molecule type" value="Genomic_DNA"/>
</dbReference>
<dbReference type="InterPro" id="IPR005097">
    <property type="entry name" value="Sacchrp_dh_NADP-bd"/>
</dbReference>
<dbReference type="InterPro" id="IPR051168">
    <property type="entry name" value="AASS"/>
</dbReference>
<evidence type="ECO:0000313" key="4">
    <source>
        <dbReference type="EMBL" id="GHF19604.1"/>
    </source>
</evidence>
<evidence type="ECO:0000259" key="2">
    <source>
        <dbReference type="Pfam" id="PF03435"/>
    </source>
</evidence>
<dbReference type="SUPFAM" id="SSF51735">
    <property type="entry name" value="NAD(P)-binding Rossmann-fold domains"/>
    <property type="match status" value="1"/>
</dbReference>
<evidence type="ECO:0000259" key="3">
    <source>
        <dbReference type="Pfam" id="PF16653"/>
    </source>
</evidence>
<reference evidence="4" key="2">
    <citation type="submission" date="2020-09" db="EMBL/GenBank/DDBJ databases">
        <authorList>
            <person name="Sun Q."/>
            <person name="Kim S."/>
        </authorList>
    </citation>
    <scope>NUCLEOTIDE SEQUENCE</scope>
    <source>
        <strain evidence="4">KCTC 42590</strain>
    </source>
</reference>
<dbReference type="InterPro" id="IPR032095">
    <property type="entry name" value="Sacchrp_dh-like_C"/>
</dbReference>
<evidence type="ECO:0000256" key="1">
    <source>
        <dbReference type="ARBA" id="ARBA00023002"/>
    </source>
</evidence>
<gene>
    <name evidence="4" type="ORF">GCM10017044_12900</name>
</gene>
<proteinExistence type="predicted"/>
<accession>A0A919AP93</accession>
<dbReference type="InterPro" id="IPR036291">
    <property type="entry name" value="NAD(P)-bd_dom_sf"/>
</dbReference>
<name>A0A919AP93_9PROT</name>
<evidence type="ECO:0000313" key="5">
    <source>
        <dbReference type="Proteomes" id="UP000630923"/>
    </source>
</evidence>
<dbReference type="Pfam" id="PF03435">
    <property type="entry name" value="Sacchrp_dh_NADP"/>
    <property type="match status" value="1"/>
</dbReference>
<comment type="caution">
    <text evidence="4">The sequence shown here is derived from an EMBL/GenBank/DDBJ whole genome shotgun (WGS) entry which is preliminary data.</text>
</comment>
<sequence>MKNILLMGAGKIGEMIAIMLAESGSYHVTVADRDQAALDRMPKHPNIATKMVDALNQEQMDAAAAGKYAVLMACGHVMTHVIAPAAKKAGAHYLDLTEDVKSTRLVKDLAKDSETAFIPQCGLAPGFITIAAYELVKKFDELKDVHLRVGALPEFPSNALKYNLTWSTDGMINEFCQPCEAIVRGELREVPPLEELEHITIDGLEYEAMNTSGGLGTLCETLKGKVQNLNYRTIRYPGHRDILKTLLHDLRLNERQDLLREIFEHSLPTTMQDVIVIFASVSGMKDGRFVQESYSHKVYAREIGGKMHTGIQITTAAGICAMLDLLAEGKLPQKGFVRQEDTSYHDFIANRFGSAYARSHEVATPVVAAAE</sequence>
<dbReference type="Gene3D" id="3.30.360.10">
    <property type="entry name" value="Dihydrodipicolinate Reductase, domain 2"/>
    <property type="match status" value="1"/>
</dbReference>
<dbReference type="Pfam" id="PF16653">
    <property type="entry name" value="Sacchrp_dh_C"/>
    <property type="match status" value="1"/>
</dbReference>
<keyword evidence="1" id="KW-0560">Oxidoreductase</keyword>
<dbReference type="SUPFAM" id="SSF55347">
    <property type="entry name" value="Glyceraldehyde-3-phosphate dehydrogenase-like, C-terminal domain"/>
    <property type="match status" value="1"/>
</dbReference>
<feature type="domain" description="Saccharopine dehydrogenase-like C-terminal" evidence="3">
    <location>
        <begin position="122"/>
        <end position="342"/>
    </location>
</feature>
<dbReference type="Proteomes" id="UP000630923">
    <property type="component" value="Unassembled WGS sequence"/>
</dbReference>
<dbReference type="RefSeq" id="WP_191251009.1">
    <property type="nucleotide sequence ID" value="NZ_BNCI01000001.1"/>
</dbReference>
<dbReference type="GO" id="GO:0016491">
    <property type="term" value="F:oxidoreductase activity"/>
    <property type="evidence" value="ECO:0007669"/>
    <property type="project" value="UniProtKB-KW"/>
</dbReference>
<dbReference type="Gene3D" id="3.40.50.720">
    <property type="entry name" value="NAD(P)-binding Rossmann-like Domain"/>
    <property type="match status" value="1"/>
</dbReference>
<dbReference type="PANTHER" id="PTHR11133:SF22">
    <property type="entry name" value="ALPHA-AMINOADIPIC SEMIALDEHYDE SYNTHASE, MITOCHONDRIAL"/>
    <property type="match status" value="1"/>
</dbReference>
<feature type="domain" description="Saccharopine dehydrogenase NADP binding" evidence="2">
    <location>
        <begin position="4"/>
        <end position="97"/>
    </location>
</feature>